<name>A0A6H1TWA6_9CYAN</name>
<feature type="region of interest" description="Disordered" evidence="1">
    <location>
        <begin position="21"/>
        <end position="60"/>
    </location>
</feature>
<proteinExistence type="predicted"/>
<organism evidence="2 3">
    <name type="scientific">Oxynema aestuarii AP17</name>
    <dbReference type="NCBI Taxonomy" id="2064643"/>
    <lineage>
        <taxon>Bacteria</taxon>
        <taxon>Bacillati</taxon>
        <taxon>Cyanobacteriota</taxon>
        <taxon>Cyanophyceae</taxon>
        <taxon>Oscillatoriophycideae</taxon>
        <taxon>Oscillatoriales</taxon>
        <taxon>Oscillatoriaceae</taxon>
        <taxon>Oxynema</taxon>
        <taxon>Oxynema aestuarii</taxon>
    </lineage>
</organism>
<gene>
    <name evidence="2" type="ORF">HCG48_06250</name>
</gene>
<feature type="compositionally biased region" description="Low complexity" evidence="1">
    <location>
        <begin position="35"/>
        <end position="44"/>
    </location>
</feature>
<accession>A0A6H1TWA6</accession>
<dbReference type="KEGG" id="oxy:HCG48_06250"/>
<dbReference type="AlphaFoldDB" id="A0A6H1TWA6"/>
<dbReference type="RefSeq" id="WP_168568375.1">
    <property type="nucleotide sequence ID" value="NZ_CP051167.1"/>
</dbReference>
<reference evidence="2 3" key="1">
    <citation type="submission" date="2020-04" db="EMBL/GenBank/DDBJ databases">
        <authorList>
            <person name="Basu S."/>
            <person name="Maruthanayagam V."/>
            <person name="Chakraborty S."/>
            <person name="Pramanik A."/>
            <person name="Mukherjee J."/>
            <person name="Brink B."/>
        </authorList>
    </citation>
    <scope>NUCLEOTIDE SEQUENCE [LARGE SCALE GENOMIC DNA]</scope>
    <source>
        <strain evidence="2 3">AP17</strain>
    </source>
</reference>
<keyword evidence="3" id="KW-1185">Reference proteome</keyword>
<evidence type="ECO:0000256" key="1">
    <source>
        <dbReference type="SAM" id="MobiDB-lite"/>
    </source>
</evidence>
<feature type="compositionally biased region" description="Polar residues" evidence="1">
    <location>
        <begin position="21"/>
        <end position="33"/>
    </location>
</feature>
<dbReference type="EMBL" id="CP051167">
    <property type="protein sequence ID" value="QIZ70220.1"/>
    <property type="molecule type" value="Genomic_DNA"/>
</dbReference>
<evidence type="ECO:0000313" key="2">
    <source>
        <dbReference type="EMBL" id="QIZ70220.1"/>
    </source>
</evidence>
<protein>
    <submittedName>
        <fullName evidence="2">Uncharacterized protein</fullName>
    </submittedName>
</protein>
<dbReference type="Proteomes" id="UP000500857">
    <property type="component" value="Chromosome"/>
</dbReference>
<sequence>MKAKPSPRSRDRPIQIDLQNFNSADLSAQTSGELPQARTNQPRNRPQRRSHGYSRPTPPS</sequence>
<evidence type="ECO:0000313" key="3">
    <source>
        <dbReference type="Proteomes" id="UP000500857"/>
    </source>
</evidence>